<dbReference type="Pfam" id="PF17921">
    <property type="entry name" value="Integrase_H2C2"/>
    <property type="match status" value="1"/>
</dbReference>
<dbReference type="Pfam" id="PF00078">
    <property type="entry name" value="RVT_1"/>
    <property type="match status" value="1"/>
</dbReference>
<feature type="domain" description="Integrase catalytic" evidence="10">
    <location>
        <begin position="710"/>
        <end position="861"/>
    </location>
</feature>
<dbReference type="GO" id="GO:0003964">
    <property type="term" value="F:RNA-directed DNA polymerase activity"/>
    <property type="evidence" value="ECO:0007669"/>
    <property type="project" value="UniProtKB-EC"/>
</dbReference>
<dbReference type="PROSITE" id="PS50994">
    <property type="entry name" value="INTEGRASE"/>
    <property type="match status" value="1"/>
</dbReference>
<dbReference type="InterPro" id="IPR012337">
    <property type="entry name" value="RNaseH-like_sf"/>
</dbReference>
<feature type="compositionally biased region" description="Basic residues" evidence="8">
    <location>
        <begin position="1025"/>
        <end position="1037"/>
    </location>
</feature>
<keyword evidence="5" id="KW-0255">Endonuclease</keyword>
<dbReference type="EC" id="2.7.7.49" evidence="1"/>
<keyword evidence="7" id="KW-0695">RNA-directed DNA polymerase</keyword>
<dbReference type="RefSeq" id="XP_026752395.2">
    <property type="nucleotide sequence ID" value="XM_026896594.2"/>
</dbReference>
<dbReference type="PROSITE" id="PS50878">
    <property type="entry name" value="RT_POL"/>
    <property type="match status" value="1"/>
</dbReference>
<evidence type="ECO:0000259" key="9">
    <source>
        <dbReference type="PROSITE" id="PS50878"/>
    </source>
</evidence>
<dbReference type="Gene3D" id="3.10.10.10">
    <property type="entry name" value="HIV Type 1 Reverse Transcriptase, subunit A, domain 1"/>
    <property type="match status" value="1"/>
</dbReference>
<dbReference type="Gene3D" id="3.30.420.10">
    <property type="entry name" value="Ribonuclease H-like superfamily/Ribonuclease H"/>
    <property type="match status" value="1"/>
</dbReference>
<evidence type="ECO:0000313" key="12">
    <source>
        <dbReference type="RefSeq" id="XP_026752395.2"/>
    </source>
</evidence>
<feature type="compositionally biased region" description="Polar residues" evidence="8">
    <location>
        <begin position="969"/>
        <end position="988"/>
    </location>
</feature>
<dbReference type="InterPro" id="IPR043128">
    <property type="entry name" value="Rev_trsase/Diguanyl_cyclase"/>
</dbReference>
<name>A0A6J1WMK9_GALME</name>
<dbReference type="CDD" id="cd09274">
    <property type="entry name" value="RNase_HI_RT_Ty3"/>
    <property type="match status" value="1"/>
</dbReference>
<dbReference type="InterPro" id="IPR041373">
    <property type="entry name" value="RT_RNaseH"/>
</dbReference>
<dbReference type="InterPro" id="IPR000477">
    <property type="entry name" value="RT_dom"/>
</dbReference>
<keyword evidence="3" id="KW-0548">Nucleotidyltransferase</keyword>
<keyword evidence="4" id="KW-0540">Nuclease</keyword>
<evidence type="ECO:0000256" key="8">
    <source>
        <dbReference type="SAM" id="MobiDB-lite"/>
    </source>
</evidence>
<keyword evidence="6" id="KW-0378">Hydrolase</keyword>
<evidence type="ECO:0000313" key="11">
    <source>
        <dbReference type="Proteomes" id="UP001652740"/>
    </source>
</evidence>
<feature type="region of interest" description="Disordered" evidence="8">
    <location>
        <begin position="969"/>
        <end position="1037"/>
    </location>
</feature>
<gene>
    <name evidence="12" type="primary">LOC113512674</name>
</gene>
<dbReference type="PANTHER" id="PTHR37984">
    <property type="entry name" value="PROTEIN CBG26694"/>
    <property type="match status" value="1"/>
</dbReference>
<proteinExistence type="predicted"/>
<dbReference type="GO" id="GO:0015074">
    <property type="term" value="P:DNA integration"/>
    <property type="evidence" value="ECO:0007669"/>
    <property type="project" value="InterPro"/>
</dbReference>
<reference evidence="12" key="1">
    <citation type="submission" date="2025-08" db="UniProtKB">
        <authorList>
            <consortium name="RefSeq"/>
        </authorList>
    </citation>
    <scope>IDENTIFICATION</scope>
    <source>
        <tissue evidence="12">Whole larvae</tissue>
    </source>
</reference>
<dbReference type="SUPFAM" id="SSF53098">
    <property type="entry name" value="Ribonuclease H-like"/>
    <property type="match status" value="1"/>
</dbReference>
<dbReference type="GO" id="GO:0003676">
    <property type="term" value="F:nucleic acid binding"/>
    <property type="evidence" value="ECO:0007669"/>
    <property type="project" value="InterPro"/>
</dbReference>
<dbReference type="Proteomes" id="UP001652740">
    <property type="component" value="Unplaced"/>
</dbReference>
<protein>
    <recommendedName>
        <fullName evidence="1">RNA-directed DNA polymerase</fullName>
        <ecNumber evidence="1">2.7.7.49</ecNumber>
    </recommendedName>
</protein>
<dbReference type="InterPro" id="IPR050951">
    <property type="entry name" value="Retrovirus_Pol_polyprotein"/>
</dbReference>
<evidence type="ECO:0000256" key="1">
    <source>
        <dbReference type="ARBA" id="ARBA00012493"/>
    </source>
</evidence>
<evidence type="ECO:0000256" key="5">
    <source>
        <dbReference type="ARBA" id="ARBA00022759"/>
    </source>
</evidence>
<keyword evidence="2" id="KW-0808">Transferase</keyword>
<dbReference type="InterPro" id="IPR041588">
    <property type="entry name" value="Integrase_H2C2"/>
</dbReference>
<dbReference type="Pfam" id="PF17917">
    <property type="entry name" value="RT_RNaseH"/>
    <property type="match status" value="1"/>
</dbReference>
<evidence type="ECO:0000256" key="6">
    <source>
        <dbReference type="ARBA" id="ARBA00022801"/>
    </source>
</evidence>
<dbReference type="CDD" id="cd01647">
    <property type="entry name" value="RT_LTR"/>
    <property type="match status" value="1"/>
</dbReference>
<dbReference type="KEGG" id="gmw:113512674"/>
<dbReference type="Pfam" id="PF00665">
    <property type="entry name" value="rve"/>
    <property type="match status" value="1"/>
</dbReference>
<sequence length="1037" mass="119249">MEGHRCPKLQKCKNLIAYTDVQIETLGMCPIKVKAFNAEKILTAYVTQQNDIPLFGLNWCIKFKLPMPPGARLCNIKEPTAVTNDTEYTKYNTEIAAIFSDFKIVFDGKLGTIKDHYAKIHIPDGVQPKAFRPRPVPLALREQVNTELKRLVDEGVLEPVDTMATPIEWASPIVIAIKANGNVRICADFKVTINQHVQIDDYPLPRFEEITSKLSGGQLFTKIDLKDAYLQLLIHPNSRKYLTIVTHKGYFRYKRLPFGISFAPAVFQRTMHHILSGLDGVVCYLDDILITAGDLQEHLTRVRAVLQRLQDLGLKSQISKCAWLQDSVTFLGHKIDRHGLHPTTERIEAIKKMPLPTNTTELRAFLGSITYYGRFIDNLHMRCAPLYRHLKKNERWVWTEDDTNIVNELKNILTSSDTLTHYNGNEPIYVSSDASDKGVGAVLFHKINNVMKPVAYASRTLSDIEKRYSTIDREALGIVYAVTKFHQYLYGRKFTLLTDHKPLERIFSQNRETPKIASNRLLRWAMILNSYEYIIQYQSAKENTPADALSRLPLTNSDTSLEKRTGLPNFAHLLHLRLSNIPVTKKELRNQTTKDRTLNKIKQYLTSHWPEKKDLNNEFHTYFEKRNEMSFEDGIVLWNGRLCIPNTLKQSILEMLHDGHNGTTAMQSLARLHVYWQNIDRDILAFSKRCNLCQQSRNNTSKPPAYPWGIPEEPWHRLHIDYAGPIYGHMWLIVIDAYSKWLEVMPMKSSTSKATIVKLDNIFATFGVPRYIVTDNGPQFTSDEFHDYCKKIGITHIKTTPYHPKTNGLAERAVRTFKERMLASDRSIDLYQRLYSFLRGYRNTPRRSTNRSPYEMMFGRPMRTTLHLLKPNVKENLEKARLYQQFRPTKVVVPPTYSPGDKVWVNKTTGKGSDPGIITKCNGPYSYIVEMADGIHRRKHSDQLRPRNNGSNDNVEVKPFTYYKRNVNESNWSGDWGQQPTPAASTSRQHPDGSRQQPTETATASTSRAEPELGVSIQSPPQRRSERKRKPPVRFGY</sequence>
<evidence type="ECO:0000259" key="10">
    <source>
        <dbReference type="PROSITE" id="PS50994"/>
    </source>
</evidence>
<evidence type="ECO:0000256" key="4">
    <source>
        <dbReference type="ARBA" id="ARBA00022722"/>
    </source>
</evidence>
<feature type="domain" description="Reverse transcriptase" evidence="9">
    <location>
        <begin position="157"/>
        <end position="335"/>
    </location>
</feature>
<keyword evidence="11" id="KW-1185">Reference proteome</keyword>
<dbReference type="InterPro" id="IPR036397">
    <property type="entry name" value="RNaseH_sf"/>
</dbReference>
<accession>A0A6J1WMK9</accession>
<dbReference type="InterPro" id="IPR001584">
    <property type="entry name" value="Integrase_cat-core"/>
</dbReference>
<dbReference type="InParanoid" id="A0A6J1WMK9"/>
<evidence type="ECO:0000256" key="3">
    <source>
        <dbReference type="ARBA" id="ARBA00022695"/>
    </source>
</evidence>
<evidence type="ECO:0000256" key="7">
    <source>
        <dbReference type="ARBA" id="ARBA00022918"/>
    </source>
</evidence>
<feature type="compositionally biased region" description="Low complexity" evidence="8">
    <location>
        <begin position="998"/>
        <end position="1008"/>
    </location>
</feature>
<dbReference type="Gene3D" id="1.10.340.70">
    <property type="match status" value="1"/>
</dbReference>
<dbReference type="GeneID" id="113512674"/>
<dbReference type="Gene3D" id="3.30.70.270">
    <property type="match status" value="2"/>
</dbReference>
<dbReference type="InterPro" id="IPR043502">
    <property type="entry name" value="DNA/RNA_pol_sf"/>
</dbReference>
<evidence type="ECO:0000256" key="2">
    <source>
        <dbReference type="ARBA" id="ARBA00022679"/>
    </source>
</evidence>
<dbReference type="SUPFAM" id="SSF56672">
    <property type="entry name" value="DNA/RNA polymerases"/>
    <property type="match status" value="1"/>
</dbReference>
<dbReference type="PANTHER" id="PTHR37984:SF5">
    <property type="entry name" value="PROTEIN NYNRIN-LIKE"/>
    <property type="match status" value="1"/>
</dbReference>
<dbReference type="AlphaFoldDB" id="A0A6J1WMK9"/>
<organism evidence="11 12">
    <name type="scientific">Galleria mellonella</name>
    <name type="common">Greater wax moth</name>
    <dbReference type="NCBI Taxonomy" id="7137"/>
    <lineage>
        <taxon>Eukaryota</taxon>
        <taxon>Metazoa</taxon>
        <taxon>Ecdysozoa</taxon>
        <taxon>Arthropoda</taxon>
        <taxon>Hexapoda</taxon>
        <taxon>Insecta</taxon>
        <taxon>Pterygota</taxon>
        <taxon>Neoptera</taxon>
        <taxon>Endopterygota</taxon>
        <taxon>Lepidoptera</taxon>
        <taxon>Glossata</taxon>
        <taxon>Ditrysia</taxon>
        <taxon>Pyraloidea</taxon>
        <taxon>Pyralidae</taxon>
        <taxon>Galleriinae</taxon>
        <taxon>Galleria</taxon>
    </lineage>
</organism>